<dbReference type="KEGG" id="kan:IMCC3317_41820"/>
<reference evidence="1 2" key="1">
    <citation type="journal article" date="2013" name="Int. J. Syst. Evol. Microbiol.">
        <title>Kordia antarctica sp. nov., isolated from Antarctic seawater.</title>
        <authorList>
            <person name="Baek K."/>
            <person name="Choi A."/>
            <person name="Kang I."/>
            <person name="Lee K."/>
            <person name="Cho J.C."/>
        </authorList>
    </citation>
    <scope>NUCLEOTIDE SEQUENCE [LARGE SCALE GENOMIC DNA]</scope>
    <source>
        <strain evidence="1 2">IMCC3317</strain>
    </source>
</reference>
<evidence type="ECO:0000313" key="2">
    <source>
        <dbReference type="Proteomes" id="UP000464657"/>
    </source>
</evidence>
<dbReference type="Pfam" id="PF13783">
    <property type="entry name" value="DUF4177"/>
    <property type="match status" value="1"/>
</dbReference>
<dbReference type="Proteomes" id="UP000464657">
    <property type="component" value="Chromosome"/>
</dbReference>
<dbReference type="RefSeq" id="WP_160131313.1">
    <property type="nucleotide sequence ID" value="NZ_CP019288.1"/>
</dbReference>
<gene>
    <name evidence="1" type="ORF">IMCC3317_41820</name>
</gene>
<dbReference type="EMBL" id="CP019288">
    <property type="protein sequence ID" value="QHI38782.1"/>
    <property type="molecule type" value="Genomic_DNA"/>
</dbReference>
<name>A0A7L4ZQ81_9FLAO</name>
<evidence type="ECO:0008006" key="3">
    <source>
        <dbReference type="Google" id="ProtNLM"/>
    </source>
</evidence>
<sequence>MKEYKVIKPSLGWRNRSEKLEEILNNHAKQGWILKDLNKNEGAIQIVFERNKNR</sequence>
<organism evidence="1 2">
    <name type="scientific">Kordia antarctica</name>
    <dbReference type="NCBI Taxonomy" id="1218801"/>
    <lineage>
        <taxon>Bacteria</taxon>
        <taxon>Pseudomonadati</taxon>
        <taxon>Bacteroidota</taxon>
        <taxon>Flavobacteriia</taxon>
        <taxon>Flavobacteriales</taxon>
        <taxon>Flavobacteriaceae</taxon>
        <taxon>Kordia</taxon>
    </lineage>
</organism>
<proteinExistence type="predicted"/>
<accession>A0A7L4ZQ81</accession>
<dbReference type="OrthoDB" id="1202795at2"/>
<dbReference type="AlphaFoldDB" id="A0A7L4ZQ81"/>
<keyword evidence="2" id="KW-1185">Reference proteome</keyword>
<dbReference type="InterPro" id="IPR025234">
    <property type="entry name" value="YjzH-like"/>
</dbReference>
<evidence type="ECO:0000313" key="1">
    <source>
        <dbReference type="EMBL" id="QHI38782.1"/>
    </source>
</evidence>
<protein>
    <recommendedName>
        <fullName evidence="3">DUF4177 domain-containing protein</fullName>
    </recommendedName>
</protein>